<dbReference type="InterPro" id="IPR041700">
    <property type="entry name" value="OMP_b-brl_3"/>
</dbReference>
<gene>
    <name evidence="7" type="ORF">HMPREF0661_05315</name>
</gene>
<dbReference type="SUPFAM" id="SSF56935">
    <property type="entry name" value="Porins"/>
    <property type="match status" value="1"/>
</dbReference>
<dbReference type="GO" id="GO:0009279">
    <property type="term" value="C:cell outer membrane"/>
    <property type="evidence" value="ECO:0007669"/>
    <property type="project" value="UniProtKB-SubCell"/>
</dbReference>
<keyword evidence="3" id="KW-0998">Cell outer membrane</keyword>
<proteinExistence type="predicted"/>
<evidence type="ECO:0000256" key="4">
    <source>
        <dbReference type="SAM" id="MobiDB-lite"/>
    </source>
</evidence>
<feature type="signal peptide" evidence="5">
    <location>
        <begin position="1"/>
        <end position="19"/>
    </location>
</feature>
<feature type="region of interest" description="Disordered" evidence="4">
    <location>
        <begin position="381"/>
        <end position="402"/>
    </location>
</feature>
<evidence type="ECO:0000313" key="8">
    <source>
        <dbReference type="Proteomes" id="UP000029578"/>
    </source>
</evidence>
<evidence type="ECO:0000256" key="5">
    <source>
        <dbReference type="SAM" id="SignalP"/>
    </source>
</evidence>
<evidence type="ECO:0000256" key="1">
    <source>
        <dbReference type="ARBA" id="ARBA00004442"/>
    </source>
</evidence>
<evidence type="ECO:0000256" key="3">
    <source>
        <dbReference type="ARBA" id="ARBA00023237"/>
    </source>
</evidence>
<keyword evidence="2" id="KW-0472">Membrane</keyword>
<keyword evidence="7" id="KW-0176">Collagen</keyword>
<evidence type="ECO:0000313" key="7">
    <source>
        <dbReference type="EMBL" id="KGF49818.1"/>
    </source>
</evidence>
<reference evidence="7 8" key="1">
    <citation type="submission" date="2014-07" db="EMBL/GenBank/DDBJ databases">
        <authorList>
            <person name="McCorrison J."/>
            <person name="Sanka R."/>
            <person name="Torralba M."/>
            <person name="Gillis M."/>
            <person name="Haft D.H."/>
            <person name="Methe B."/>
            <person name="Sutton G."/>
            <person name="Nelson K.E."/>
        </authorList>
    </citation>
    <scope>NUCLEOTIDE SEQUENCE [LARGE SCALE GENOMIC DNA]</scope>
    <source>
        <strain evidence="7 8">DNF00666</strain>
    </source>
</reference>
<dbReference type="SUPFAM" id="SSF49464">
    <property type="entry name" value="Carboxypeptidase regulatory domain-like"/>
    <property type="match status" value="1"/>
</dbReference>
<evidence type="ECO:0000256" key="2">
    <source>
        <dbReference type="ARBA" id="ARBA00023136"/>
    </source>
</evidence>
<dbReference type="Proteomes" id="UP000029578">
    <property type="component" value="Unassembled WGS sequence"/>
</dbReference>
<dbReference type="Pfam" id="PF13715">
    <property type="entry name" value="CarbopepD_reg_2"/>
    <property type="match status" value="1"/>
</dbReference>
<protein>
    <submittedName>
        <fullName evidence="7">Collagen-binding protein</fullName>
    </submittedName>
</protein>
<dbReference type="Gene3D" id="2.40.170.20">
    <property type="entry name" value="TonB-dependent receptor, beta-barrel domain"/>
    <property type="match status" value="1"/>
</dbReference>
<organism evidence="7 8">
    <name type="scientific">Prevotella melaninogenica DNF00666</name>
    <dbReference type="NCBI Taxonomy" id="1401073"/>
    <lineage>
        <taxon>Bacteria</taxon>
        <taxon>Pseudomonadati</taxon>
        <taxon>Bacteroidota</taxon>
        <taxon>Bacteroidia</taxon>
        <taxon>Bacteroidales</taxon>
        <taxon>Prevotellaceae</taxon>
        <taxon>Prevotella</taxon>
    </lineage>
</organism>
<accession>A0A096ARY1</accession>
<dbReference type="RefSeq" id="WP_036864056.1">
    <property type="nucleotide sequence ID" value="NZ_JRNS01000284.1"/>
</dbReference>
<feature type="domain" description="Outer membrane protein beta-barrel" evidence="6">
    <location>
        <begin position="368"/>
        <end position="747"/>
    </location>
</feature>
<sequence length="769" mass="86763">MEKLLLILLLFCTGLRANAQSVSGKVLDENKKPIPYANVIILSAKDSTFIVGTTTADDGSFNFKEVTVGNILKASFVGYEPFTTVLSNQDNLTIVLKEDAKMMKEVVVKGSVPLHKMTTEGLQTNIENTILSKLGTCEDVLAHIPGLTKKKDGYEVFGRGTPIIYINGRQMRDATELERLKSSDIKSVEVISNPGSRYNAAVRAVVKIRTKKAVGDGFGFDVRSAYQQSENVDLSERVNWKYRHKRLELFGGHGYSLDNSLEHSTTTTIVHADTLWQQDFTQKVPDKNSIFKNIIGADYQLNDSNSVGIKYMINFPHDFPLSVFISSDVTANGTFYDHINTFATCKQSHRPSQFINLYYVGKIGKMDIDFNADYLYNKQNNHTTSREESRNKTSRTVTSDNQERNRLIASKLTLGYPILGGNLSVGAEYTYTNRNDAYSNPENYIPSSSAQLKESNIAPFMEYKHQLSICQLTAGLRWESVHFNYYENGQHIANQSRSFSNLFPSISAATQIGDLQMQLSYAARTCRPSYRQLSNNVTYGNRFLMQSGNPLLQHEYIHDISLGAMWKFIQFGISYNDRRHAIVFWSEQDSHNSAISRLTYTNLPSIKTISTQLAFSPTIGIWTPEFTALMKKQWLTLHTSTKTYKLNKPIWQFSFNNTFDFGKGWLLSMESYLVTKGDGEIASLASNRGSLDINLTKSFLKDRLALRIGGTDLFHTQKEGGISYTESMETQYIGTYDSRQFVLTVTYKFNTSRSKYKGTGAGQAEKNRL</sequence>
<dbReference type="Gene3D" id="2.60.40.1120">
    <property type="entry name" value="Carboxypeptidase-like, regulatory domain"/>
    <property type="match status" value="1"/>
</dbReference>
<dbReference type="EMBL" id="JRNS01000284">
    <property type="protein sequence ID" value="KGF49818.1"/>
    <property type="molecule type" value="Genomic_DNA"/>
</dbReference>
<dbReference type="InterPro" id="IPR008969">
    <property type="entry name" value="CarboxyPept-like_regulatory"/>
</dbReference>
<dbReference type="AlphaFoldDB" id="A0A096ARY1"/>
<comment type="caution">
    <text evidence="7">The sequence shown here is derived from an EMBL/GenBank/DDBJ whole genome shotgun (WGS) entry which is preliminary data.</text>
</comment>
<feature type="chain" id="PRO_5001917360" evidence="5">
    <location>
        <begin position="20"/>
        <end position="769"/>
    </location>
</feature>
<comment type="subcellular location">
    <subcellularLocation>
        <location evidence="1">Cell outer membrane</location>
    </subcellularLocation>
</comment>
<dbReference type="InterPro" id="IPR036942">
    <property type="entry name" value="Beta-barrel_TonB_sf"/>
</dbReference>
<keyword evidence="5" id="KW-0732">Signal</keyword>
<dbReference type="Pfam" id="PF14905">
    <property type="entry name" value="OMP_b-brl_3"/>
    <property type="match status" value="1"/>
</dbReference>
<name>A0A096ARY1_9BACT</name>
<evidence type="ECO:0000259" key="6">
    <source>
        <dbReference type="Pfam" id="PF14905"/>
    </source>
</evidence>